<feature type="compositionally biased region" description="Polar residues" evidence="10">
    <location>
        <begin position="555"/>
        <end position="568"/>
    </location>
</feature>
<evidence type="ECO:0000256" key="3">
    <source>
        <dbReference type="ARBA" id="ARBA00022737"/>
    </source>
</evidence>
<feature type="compositionally biased region" description="Polar residues" evidence="10">
    <location>
        <begin position="269"/>
        <end position="294"/>
    </location>
</feature>
<evidence type="ECO:0000256" key="5">
    <source>
        <dbReference type="ARBA" id="ARBA00022833"/>
    </source>
</evidence>
<feature type="region of interest" description="Disordered" evidence="10">
    <location>
        <begin position="159"/>
        <end position="221"/>
    </location>
</feature>
<reference evidence="13" key="2">
    <citation type="submission" date="2015-01" db="EMBL/GenBank/DDBJ databases">
        <title>Evolutionary Origins and Diversification of the Mycorrhizal Mutualists.</title>
        <authorList>
            <consortium name="DOE Joint Genome Institute"/>
            <consortium name="Mycorrhizal Genomics Consortium"/>
            <person name="Kohler A."/>
            <person name="Kuo A."/>
            <person name="Nagy L.G."/>
            <person name="Floudas D."/>
            <person name="Copeland A."/>
            <person name="Barry K.W."/>
            <person name="Cichocki N."/>
            <person name="Veneault-Fourrey C."/>
            <person name="LaButti K."/>
            <person name="Lindquist E.A."/>
            <person name="Lipzen A."/>
            <person name="Lundell T."/>
            <person name="Morin E."/>
            <person name="Murat C."/>
            <person name="Riley R."/>
            <person name="Ohm R."/>
            <person name="Sun H."/>
            <person name="Tunlid A."/>
            <person name="Henrissat B."/>
            <person name="Grigoriev I.V."/>
            <person name="Hibbett D.S."/>
            <person name="Martin F."/>
        </authorList>
    </citation>
    <scope>NUCLEOTIDE SEQUENCE [LARGE SCALE GENOMIC DNA]</scope>
    <source>
        <strain evidence="13">Zn</strain>
    </source>
</reference>
<dbReference type="PROSITE" id="PS50157">
    <property type="entry name" value="ZINC_FINGER_C2H2_2"/>
    <property type="match status" value="2"/>
</dbReference>
<feature type="region of interest" description="Disordered" evidence="10">
    <location>
        <begin position="1"/>
        <end position="94"/>
    </location>
</feature>
<dbReference type="InParanoid" id="A0A0C3D8D4"/>
<dbReference type="InterPro" id="IPR013087">
    <property type="entry name" value="Znf_C2H2_type"/>
</dbReference>
<name>A0A0C3D8D4_OIDMZ</name>
<protein>
    <recommendedName>
        <fullName evidence="11">C2H2-type domain-containing protein</fullName>
    </recommendedName>
</protein>
<evidence type="ECO:0000256" key="4">
    <source>
        <dbReference type="ARBA" id="ARBA00022771"/>
    </source>
</evidence>
<evidence type="ECO:0000313" key="13">
    <source>
        <dbReference type="Proteomes" id="UP000054321"/>
    </source>
</evidence>
<evidence type="ECO:0000256" key="1">
    <source>
        <dbReference type="ARBA" id="ARBA00004123"/>
    </source>
</evidence>
<feature type="domain" description="C2H2-type" evidence="11">
    <location>
        <begin position="94"/>
        <end position="124"/>
    </location>
</feature>
<evidence type="ECO:0000256" key="10">
    <source>
        <dbReference type="SAM" id="MobiDB-lite"/>
    </source>
</evidence>
<gene>
    <name evidence="12" type="ORF">OIDMADRAFT_76070</name>
</gene>
<dbReference type="InterPro" id="IPR036236">
    <property type="entry name" value="Znf_C2H2_sf"/>
</dbReference>
<evidence type="ECO:0000256" key="6">
    <source>
        <dbReference type="ARBA" id="ARBA00023015"/>
    </source>
</evidence>
<dbReference type="HOGENOM" id="CLU_008830_0_0_1"/>
<accession>A0A0C3D8D4</accession>
<dbReference type="FunFam" id="3.30.160.60:FF:000606">
    <property type="entry name" value="C2H2 transcription factor, putative"/>
    <property type="match status" value="1"/>
</dbReference>
<evidence type="ECO:0000313" key="12">
    <source>
        <dbReference type="EMBL" id="KIM98157.1"/>
    </source>
</evidence>
<dbReference type="Proteomes" id="UP000054321">
    <property type="component" value="Unassembled WGS sequence"/>
</dbReference>
<dbReference type="EMBL" id="KN832881">
    <property type="protein sequence ID" value="KIM98157.1"/>
    <property type="molecule type" value="Genomic_DNA"/>
</dbReference>
<proteinExistence type="predicted"/>
<evidence type="ECO:0000256" key="8">
    <source>
        <dbReference type="ARBA" id="ARBA00023242"/>
    </source>
</evidence>
<feature type="non-terminal residue" evidence="12">
    <location>
        <position position="1"/>
    </location>
</feature>
<dbReference type="STRING" id="913774.A0A0C3D8D4"/>
<comment type="subcellular location">
    <subcellularLocation>
        <location evidence="1">Nucleus</location>
    </subcellularLocation>
</comment>
<keyword evidence="3" id="KW-0677">Repeat</keyword>
<feature type="domain" description="C2H2-type" evidence="11">
    <location>
        <begin position="125"/>
        <end position="152"/>
    </location>
</feature>
<evidence type="ECO:0000256" key="9">
    <source>
        <dbReference type="PROSITE-ProRule" id="PRU00042"/>
    </source>
</evidence>
<keyword evidence="6" id="KW-0805">Transcription regulation</keyword>
<dbReference type="SUPFAM" id="SSF57667">
    <property type="entry name" value="beta-beta-alpha zinc fingers"/>
    <property type="match status" value="1"/>
</dbReference>
<evidence type="ECO:0000256" key="2">
    <source>
        <dbReference type="ARBA" id="ARBA00022723"/>
    </source>
</evidence>
<feature type="compositionally biased region" description="Basic and acidic residues" evidence="10">
    <location>
        <begin position="577"/>
        <end position="588"/>
    </location>
</feature>
<feature type="region of interest" description="Disordered" evidence="10">
    <location>
        <begin position="237"/>
        <end position="323"/>
    </location>
</feature>
<dbReference type="GO" id="GO:0000978">
    <property type="term" value="F:RNA polymerase II cis-regulatory region sequence-specific DNA binding"/>
    <property type="evidence" value="ECO:0007669"/>
    <property type="project" value="TreeGrafter"/>
</dbReference>
<evidence type="ECO:0000259" key="11">
    <source>
        <dbReference type="PROSITE" id="PS50157"/>
    </source>
</evidence>
<feature type="compositionally biased region" description="Low complexity" evidence="10">
    <location>
        <begin position="255"/>
        <end position="268"/>
    </location>
</feature>
<feature type="non-terminal residue" evidence="12">
    <location>
        <position position="649"/>
    </location>
</feature>
<keyword evidence="8" id="KW-0539">Nucleus</keyword>
<feature type="compositionally biased region" description="Polar residues" evidence="10">
    <location>
        <begin position="1"/>
        <end position="28"/>
    </location>
</feature>
<dbReference type="GO" id="GO:0005634">
    <property type="term" value="C:nucleus"/>
    <property type="evidence" value="ECO:0007669"/>
    <property type="project" value="UniProtKB-SubCell"/>
</dbReference>
<feature type="compositionally biased region" description="Polar residues" evidence="10">
    <location>
        <begin position="335"/>
        <end position="348"/>
    </location>
</feature>
<keyword evidence="7" id="KW-0804">Transcription</keyword>
<dbReference type="GO" id="GO:0000981">
    <property type="term" value="F:DNA-binding transcription factor activity, RNA polymerase II-specific"/>
    <property type="evidence" value="ECO:0007669"/>
    <property type="project" value="TreeGrafter"/>
</dbReference>
<dbReference type="PANTHER" id="PTHR23235:SF127">
    <property type="entry name" value="TRANSCRIPTION FACTOR, PUTATIVE (AFU_ORTHOLOGUE AFUA_3G09820)-RELATED"/>
    <property type="match status" value="1"/>
</dbReference>
<feature type="region of interest" description="Disordered" evidence="10">
    <location>
        <begin position="422"/>
        <end position="481"/>
    </location>
</feature>
<keyword evidence="4 9" id="KW-0863">Zinc-finger</keyword>
<dbReference type="GO" id="GO:0051701">
    <property type="term" value="P:biological process involved in interaction with host"/>
    <property type="evidence" value="ECO:0007669"/>
    <property type="project" value="UniProtKB-ARBA"/>
</dbReference>
<feature type="region of interest" description="Disordered" evidence="10">
    <location>
        <begin position="335"/>
        <end position="357"/>
    </location>
</feature>
<keyword evidence="13" id="KW-1185">Reference proteome</keyword>
<feature type="compositionally biased region" description="Low complexity" evidence="10">
    <location>
        <begin position="200"/>
        <end position="211"/>
    </location>
</feature>
<sequence>TTTPRTASQPQLSDSTTPTRANFGTLPSQEPRPTEPLPTPAARTEDVPDPPGRQRPGTRDGEDVDMEASDESRDQSEGSVNADEPGKKKKSQRFYCTDYPPCTLSFTRSEHLARHIRRHTGERPFQCHCSRRFSRLDNLRQHAQTVHVNEEIPVDSLAATGPARFPRQVRTDRARPPGVRSRATTAGGQPGPVRGHQRNSLSASSISSFTSAYGPREDVRRRPAPLVMAGNRLSGEVIYQPDSPGQYPYRPPSPGGFSTPPSSTLSTGQNSPRWGPSLQSPSSTHTHSRSQSLYSAPRTPGRRLSVPSPTYPYHHARGGSYGPPTMNLNSPVLSPSGTMVTSPTSSTWSRRDSVSHSTDETYKRKTWAHPEPYTGFTTRLQNPAPAHYHSPVIPNRGPPSDQNQMRLPGIESFDSITRSVTPIHRQPSPMDIDTPSRPPVHGGEPYRVERRGSQPWEMGAPRSYPDRLDVGRGPTPYDSASSWASEANYAVQARAEQARAPPSQVRFEETSYPDRSQHPAAYHHQSAPVVTPREAKRQAWYQGPVSHPPQPNVPGTPSSTTARDTNPSIVHANGYVETRDSYPAHDPRSGPSHEQSAYAHYPHPHGADAAYTYAHGKQAPQIDPQQQEPKAPDNSMLRLEALVAVATSE</sequence>
<dbReference type="AlphaFoldDB" id="A0A0C3D8D4"/>
<dbReference type="OrthoDB" id="624345at2759"/>
<keyword evidence="5" id="KW-0862">Zinc</keyword>
<reference evidence="12 13" key="1">
    <citation type="submission" date="2014-04" db="EMBL/GenBank/DDBJ databases">
        <authorList>
            <consortium name="DOE Joint Genome Institute"/>
            <person name="Kuo A."/>
            <person name="Martino E."/>
            <person name="Perotto S."/>
            <person name="Kohler A."/>
            <person name="Nagy L.G."/>
            <person name="Floudas D."/>
            <person name="Copeland A."/>
            <person name="Barry K.W."/>
            <person name="Cichocki N."/>
            <person name="Veneault-Fourrey C."/>
            <person name="LaButti K."/>
            <person name="Lindquist E.A."/>
            <person name="Lipzen A."/>
            <person name="Lundell T."/>
            <person name="Morin E."/>
            <person name="Murat C."/>
            <person name="Sun H."/>
            <person name="Tunlid A."/>
            <person name="Henrissat B."/>
            <person name="Grigoriev I.V."/>
            <person name="Hibbett D.S."/>
            <person name="Martin F."/>
            <person name="Nordberg H.P."/>
            <person name="Cantor M.N."/>
            <person name="Hua S.X."/>
        </authorList>
    </citation>
    <scope>NUCLEOTIDE SEQUENCE [LARGE SCALE GENOMIC DNA]</scope>
    <source>
        <strain evidence="12 13">Zn</strain>
    </source>
</reference>
<keyword evidence="2" id="KW-0479">Metal-binding</keyword>
<organism evidence="12 13">
    <name type="scientific">Oidiodendron maius (strain Zn)</name>
    <dbReference type="NCBI Taxonomy" id="913774"/>
    <lineage>
        <taxon>Eukaryota</taxon>
        <taxon>Fungi</taxon>
        <taxon>Dikarya</taxon>
        <taxon>Ascomycota</taxon>
        <taxon>Pezizomycotina</taxon>
        <taxon>Leotiomycetes</taxon>
        <taxon>Leotiomycetes incertae sedis</taxon>
        <taxon>Myxotrichaceae</taxon>
        <taxon>Oidiodendron</taxon>
    </lineage>
</organism>
<evidence type="ECO:0000256" key="7">
    <source>
        <dbReference type="ARBA" id="ARBA00023163"/>
    </source>
</evidence>
<dbReference type="PANTHER" id="PTHR23235">
    <property type="entry name" value="KRUEPPEL-LIKE TRANSCRIPTION FACTOR"/>
    <property type="match status" value="1"/>
</dbReference>
<dbReference type="GO" id="GO:0008270">
    <property type="term" value="F:zinc ion binding"/>
    <property type="evidence" value="ECO:0007669"/>
    <property type="project" value="UniProtKB-KW"/>
</dbReference>
<dbReference type="Gene3D" id="3.30.160.60">
    <property type="entry name" value="Classic Zinc Finger"/>
    <property type="match status" value="2"/>
</dbReference>
<dbReference type="FunFam" id="3.30.160.60:FF:000758">
    <property type="entry name" value="C2H2 transcription factor, putative"/>
    <property type="match status" value="1"/>
</dbReference>
<feature type="region of interest" description="Disordered" evidence="10">
    <location>
        <begin position="493"/>
        <end position="635"/>
    </location>
</feature>